<organism evidence="15">
    <name type="scientific">Gaeumannomyces tritici (strain R3-111a-1)</name>
    <name type="common">Wheat and barley take-all root rot fungus</name>
    <name type="synonym">Gaeumannomyces graminis var. tritici</name>
    <dbReference type="NCBI Taxonomy" id="644352"/>
    <lineage>
        <taxon>Eukaryota</taxon>
        <taxon>Fungi</taxon>
        <taxon>Dikarya</taxon>
        <taxon>Ascomycota</taxon>
        <taxon>Pezizomycotina</taxon>
        <taxon>Sordariomycetes</taxon>
        <taxon>Sordariomycetidae</taxon>
        <taxon>Magnaporthales</taxon>
        <taxon>Magnaporthaceae</taxon>
        <taxon>Gaeumannomyces</taxon>
    </lineage>
</organism>
<keyword evidence="9" id="KW-0233">DNA recombination</keyword>
<feature type="compositionally biased region" description="Polar residues" evidence="13">
    <location>
        <begin position="1"/>
        <end position="11"/>
    </location>
</feature>
<keyword evidence="11" id="KW-0539">Nucleus</keyword>
<evidence type="ECO:0000256" key="1">
    <source>
        <dbReference type="ARBA" id="ARBA00004123"/>
    </source>
</evidence>
<accession>J3NVC0</accession>
<dbReference type="PANTHER" id="PTHR19306:SF6">
    <property type="entry name" value="STRUCTURAL MAINTENANCE OF CHROMOSOMES PROTEIN 6"/>
    <property type="match status" value="1"/>
</dbReference>
<keyword evidence="4" id="KW-0158">Chromosome</keyword>
<keyword evidence="8 12" id="KW-0175">Coiled coil</keyword>
<feature type="region of interest" description="Disordered" evidence="13">
    <location>
        <begin position="1"/>
        <end position="105"/>
    </location>
</feature>
<evidence type="ECO:0000313" key="16">
    <source>
        <dbReference type="EnsemblFungi" id="EJT75296"/>
    </source>
</evidence>
<dbReference type="STRING" id="644352.J3NVC0"/>
<dbReference type="GO" id="GO:0005524">
    <property type="term" value="F:ATP binding"/>
    <property type="evidence" value="ECO:0007669"/>
    <property type="project" value="UniProtKB-KW"/>
</dbReference>
<dbReference type="HOGENOM" id="CLU_009063_0_0_1"/>
<evidence type="ECO:0000256" key="5">
    <source>
        <dbReference type="ARBA" id="ARBA00022741"/>
    </source>
</evidence>
<dbReference type="PANTHER" id="PTHR19306">
    <property type="entry name" value="STRUCTURAL MAINTENANCE OF CHROMOSOMES 5,6 SMC5, SMC6"/>
    <property type="match status" value="1"/>
</dbReference>
<dbReference type="GeneID" id="20345691"/>
<reference evidence="16" key="4">
    <citation type="journal article" date="2015" name="G3 (Bethesda)">
        <title>Genome sequences of three phytopathogenic species of the Magnaporthaceae family of fungi.</title>
        <authorList>
            <person name="Okagaki L.H."/>
            <person name="Nunes C.C."/>
            <person name="Sailsbery J."/>
            <person name="Clay B."/>
            <person name="Brown D."/>
            <person name="John T."/>
            <person name="Oh Y."/>
            <person name="Young N."/>
            <person name="Fitzgerald M."/>
            <person name="Haas B.J."/>
            <person name="Zeng Q."/>
            <person name="Young S."/>
            <person name="Adiconis X."/>
            <person name="Fan L."/>
            <person name="Levin J.Z."/>
            <person name="Mitchell T.K."/>
            <person name="Okubara P.A."/>
            <person name="Farman M.L."/>
            <person name="Kohn L.M."/>
            <person name="Birren B."/>
            <person name="Ma L.-J."/>
            <person name="Dean R.A."/>
        </authorList>
    </citation>
    <scope>NUCLEOTIDE SEQUENCE</scope>
    <source>
        <strain evidence="16">R3-111a-1</strain>
    </source>
</reference>
<dbReference type="RefSeq" id="XP_009221296.1">
    <property type="nucleotide sequence ID" value="XM_009223032.1"/>
</dbReference>
<dbReference type="GO" id="GO:0005634">
    <property type="term" value="C:nucleus"/>
    <property type="evidence" value="ECO:0007669"/>
    <property type="project" value="UniProtKB-SubCell"/>
</dbReference>
<reference evidence="17" key="1">
    <citation type="submission" date="2010-07" db="EMBL/GenBank/DDBJ databases">
        <title>The genome sequence of Gaeumannomyces graminis var. tritici strain R3-111a-1.</title>
        <authorList>
            <consortium name="The Broad Institute Genome Sequencing Platform"/>
            <person name="Ma L.-J."/>
            <person name="Dead R."/>
            <person name="Young S."/>
            <person name="Zeng Q."/>
            <person name="Koehrsen M."/>
            <person name="Alvarado L."/>
            <person name="Berlin A."/>
            <person name="Chapman S.B."/>
            <person name="Chen Z."/>
            <person name="Freedman E."/>
            <person name="Gellesch M."/>
            <person name="Goldberg J."/>
            <person name="Griggs A."/>
            <person name="Gujja S."/>
            <person name="Heilman E.R."/>
            <person name="Heiman D."/>
            <person name="Hepburn T."/>
            <person name="Howarth C."/>
            <person name="Jen D."/>
            <person name="Larson L."/>
            <person name="Mehta T."/>
            <person name="Neiman D."/>
            <person name="Pearson M."/>
            <person name="Roberts A."/>
            <person name="Saif S."/>
            <person name="Shea T."/>
            <person name="Shenoy N."/>
            <person name="Sisk P."/>
            <person name="Stolte C."/>
            <person name="Sykes S."/>
            <person name="Walk T."/>
            <person name="White J."/>
            <person name="Yandava C."/>
            <person name="Haas B."/>
            <person name="Nusbaum C."/>
            <person name="Birren B."/>
        </authorList>
    </citation>
    <scope>NUCLEOTIDE SEQUENCE [LARGE SCALE GENOMIC DNA]</scope>
    <source>
        <strain evidence="17">R3-111a-1</strain>
    </source>
</reference>
<feature type="coiled-coil region" evidence="12">
    <location>
        <begin position="925"/>
        <end position="952"/>
    </location>
</feature>
<keyword evidence="6" id="KW-0227">DNA damage</keyword>
<dbReference type="InterPro" id="IPR003395">
    <property type="entry name" value="RecF/RecN/SMC_N"/>
</dbReference>
<evidence type="ECO:0000256" key="6">
    <source>
        <dbReference type="ARBA" id="ARBA00022763"/>
    </source>
</evidence>
<reference evidence="15" key="2">
    <citation type="submission" date="2010-07" db="EMBL/GenBank/DDBJ databases">
        <authorList>
            <consortium name="The Broad Institute Genome Sequencing Platform"/>
            <consortium name="Broad Institute Genome Sequencing Center for Infectious Disease"/>
            <person name="Ma L.-J."/>
            <person name="Dead R."/>
            <person name="Young S."/>
            <person name="Zeng Q."/>
            <person name="Koehrsen M."/>
            <person name="Alvarado L."/>
            <person name="Berlin A."/>
            <person name="Chapman S.B."/>
            <person name="Chen Z."/>
            <person name="Freedman E."/>
            <person name="Gellesch M."/>
            <person name="Goldberg J."/>
            <person name="Griggs A."/>
            <person name="Gujja S."/>
            <person name="Heilman E.R."/>
            <person name="Heiman D."/>
            <person name="Hepburn T."/>
            <person name="Howarth C."/>
            <person name="Jen D."/>
            <person name="Larson L."/>
            <person name="Mehta T."/>
            <person name="Neiman D."/>
            <person name="Pearson M."/>
            <person name="Roberts A."/>
            <person name="Saif S."/>
            <person name="Shea T."/>
            <person name="Shenoy N."/>
            <person name="Sisk P."/>
            <person name="Stolte C."/>
            <person name="Sykes S."/>
            <person name="Walk T."/>
            <person name="White J."/>
            <person name="Yandava C."/>
            <person name="Haas B."/>
            <person name="Nusbaum C."/>
            <person name="Birren B."/>
        </authorList>
    </citation>
    <scope>NUCLEOTIDE SEQUENCE</scope>
    <source>
        <strain evidence="15">R3-111a-1</strain>
    </source>
</reference>
<dbReference type="GO" id="GO:0035861">
    <property type="term" value="C:site of double-strand break"/>
    <property type="evidence" value="ECO:0007669"/>
    <property type="project" value="TreeGrafter"/>
</dbReference>
<feature type="domain" description="RecF/RecN/SMC N-terminal" evidence="14">
    <location>
        <begin position="153"/>
        <end position="1164"/>
    </location>
</feature>
<evidence type="ECO:0000313" key="17">
    <source>
        <dbReference type="Proteomes" id="UP000006039"/>
    </source>
</evidence>
<proteinExistence type="inferred from homology"/>
<dbReference type="Gene3D" id="3.40.50.300">
    <property type="entry name" value="P-loop containing nucleotide triphosphate hydrolases"/>
    <property type="match status" value="2"/>
</dbReference>
<evidence type="ECO:0000256" key="8">
    <source>
        <dbReference type="ARBA" id="ARBA00023054"/>
    </source>
</evidence>
<evidence type="ECO:0000256" key="3">
    <source>
        <dbReference type="ARBA" id="ARBA00006793"/>
    </source>
</evidence>
<comment type="subcellular location">
    <subcellularLocation>
        <location evidence="2">Chromosome</location>
    </subcellularLocation>
    <subcellularLocation>
        <location evidence="1">Nucleus</location>
    </subcellularLocation>
</comment>
<name>J3NVC0_GAET3</name>
<feature type="coiled-coil region" evidence="12">
    <location>
        <begin position="768"/>
        <end position="896"/>
    </location>
</feature>
<reference evidence="16" key="5">
    <citation type="submission" date="2018-04" db="UniProtKB">
        <authorList>
            <consortium name="EnsemblFungi"/>
        </authorList>
    </citation>
    <scope>IDENTIFICATION</scope>
    <source>
        <strain evidence="16">R3-111a-1</strain>
    </source>
</reference>
<dbReference type="VEuPathDB" id="FungiDB:GGTG_05233"/>
<dbReference type="OrthoDB" id="10072614at2759"/>
<dbReference type="GO" id="GO:0030915">
    <property type="term" value="C:Smc5-Smc6 complex"/>
    <property type="evidence" value="ECO:0007669"/>
    <property type="project" value="TreeGrafter"/>
</dbReference>
<dbReference type="AlphaFoldDB" id="J3NVC0"/>
<evidence type="ECO:0000256" key="11">
    <source>
        <dbReference type="ARBA" id="ARBA00023242"/>
    </source>
</evidence>
<keyword evidence="17" id="KW-1185">Reference proteome</keyword>
<dbReference type="eggNOG" id="KOG0250">
    <property type="taxonomic scope" value="Eukaryota"/>
</dbReference>
<feature type="region of interest" description="Disordered" evidence="13">
    <location>
        <begin position="480"/>
        <end position="562"/>
    </location>
</feature>
<protein>
    <recommendedName>
        <fullName evidence="14">RecF/RecN/SMC N-terminal domain-containing protein</fullName>
    </recommendedName>
</protein>
<evidence type="ECO:0000256" key="12">
    <source>
        <dbReference type="SAM" id="Coils"/>
    </source>
</evidence>
<feature type="compositionally biased region" description="Polar residues" evidence="13">
    <location>
        <begin position="64"/>
        <end position="76"/>
    </location>
</feature>
<dbReference type="InterPro" id="IPR027417">
    <property type="entry name" value="P-loop_NTPase"/>
</dbReference>
<reference evidence="15" key="3">
    <citation type="submission" date="2010-09" db="EMBL/GenBank/DDBJ databases">
        <title>Annotation of Gaeumannomyces graminis var. tritici R3-111a-1.</title>
        <authorList>
            <consortium name="The Broad Institute Genome Sequencing Platform"/>
            <person name="Ma L.-J."/>
            <person name="Dead R."/>
            <person name="Young S.K."/>
            <person name="Zeng Q."/>
            <person name="Gargeya S."/>
            <person name="Fitzgerald M."/>
            <person name="Haas B."/>
            <person name="Abouelleil A."/>
            <person name="Alvarado L."/>
            <person name="Arachchi H.M."/>
            <person name="Berlin A."/>
            <person name="Brown A."/>
            <person name="Chapman S.B."/>
            <person name="Chen Z."/>
            <person name="Dunbar C."/>
            <person name="Freedman E."/>
            <person name="Gearin G."/>
            <person name="Gellesch M."/>
            <person name="Goldberg J."/>
            <person name="Griggs A."/>
            <person name="Gujja S."/>
            <person name="Heiman D."/>
            <person name="Howarth C."/>
            <person name="Larson L."/>
            <person name="Lui A."/>
            <person name="MacDonald P.J.P."/>
            <person name="Mehta T."/>
            <person name="Montmayeur A."/>
            <person name="Murphy C."/>
            <person name="Neiman D."/>
            <person name="Pearson M."/>
            <person name="Priest M."/>
            <person name="Roberts A."/>
            <person name="Saif S."/>
            <person name="Shea T."/>
            <person name="Shenoy N."/>
            <person name="Sisk P."/>
            <person name="Stolte C."/>
            <person name="Sykes S."/>
            <person name="Yandava C."/>
            <person name="Wortman J."/>
            <person name="Nusbaum C."/>
            <person name="Birren B."/>
        </authorList>
    </citation>
    <scope>NUCLEOTIDE SEQUENCE</scope>
    <source>
        <strain evidence="15">R3-111a-1</strain>
    </source>
</reference>
<evidence type="ECO:0000256" key="9">
    <source>
        <dbReference type="ARBA" id="ARBA00023172"/>
    </source>
</evidence>
<sequence>MPGRTVNSLGGESSRRKRALFEQADSEHSEVLESVAAQSSLRHEPRKRPRMSNGEPHERRSSHHTSNGEGPSGHNSTEMDVDQGSDDEDDEGNSAEQDDSTAPLSTQYETLRDGGFEHLQHEREDDLRATQRINSRPQLLGDNHAALNGILESVTCINFMCHERLHCELGPLLNFIVGENGSGKSAILTALTLCLGGKASSTNRGGSLKAFIKEGSDQAILSVKIKNQGIDAYQHDIYGDSIIVERHFNRSGSSGFKVKSATGKLISNKRGEVSEIAEYFCLQVDNPLNVLSQDNARSFLNSSSDLQKYQFFIQGVQLEQLDNDYRLIMEYVEAVQSKLPEQEERVKATKKKLNEAERLLESIEQNKELRRKRRLYTQQLAWSQVKEQEDILKQREEEVEACTDRITNAEATAQRLTQALASADAKHERAVAARDALLDGEATEIERRIEAATKDFHQAKSDLENIRREERDAHAQLRNANTELEKNAATVAEEKARVAGSTGEQVARKREQRAEEDQRLARIHREMKENGDRGPELERRRDEAKSEQRRMHQAVESKTREVRAMETRLKDLERNDRSPLDAYERGVPELLRQIANDNGYREKPIGPLGSLISVTKPQWTSLLEKTFGRVLNGFIVTSKADQQRLQRSMENFRIRSCPVLIANRTVIDTRGKEPDSEFDTILRVLKFEDDMVRNQLIINSFIEQIILVEKRLDAENVLFKGPPPRNVKACICFHDIKRGQGLRLTNRGGGSNLATAPVVPGSQKPRMKADMHAQVSQIREALSQLQTELADLVRRRDELKHQAQVCEQELVQQKRRHQDLTKAERQCQGKIFTLDHELDDFEGYDDRLKALEAARVRLEEEYETFGQQYGELKMLVTEHSRKADDFRRKLAEEKLQQQDFDARRTKAEAQVNMAHDARRLVLRQKNDAFEEVEKAKEDKRIAQRKTQEQQDVVATFISEAVKFIPERVFVPDGETYKSIEAKVATIKKQLDAREKRIGRTDDQIKDDAANAKIAHMNASDTFEGSRDIVKQLKRTIDIRLDKWRNFQRYISSSARANFLYLLSERGYRGQLILDHVDKKLQVQVEPDATRKNATGRNTKTLSGGEKSFSSICLLLAIWDSMGSPLRCLDEFDVFMDNVNRAISTNMLVSAARRSVSRQYIMITPNAIEGRAKVDKDVNIIRMKDPRQRTMDEYQ</sequence>
<evidence type="ECO:0000256" key="10">
    <source>
        <dbReference type="ARBA" id="ARBA00023204"/>
    </source>
</evidence>
<dbReference type="GO" id="GO:0003697">
    <property type="term" value="F:single-stranded DNA binding"/>
    <property type="evidence" value="ECO:0007669"/>
    <property type="project" value="TreeGrafter"/>
</dbReference>
<keyword evidence="5" id="KW-0547">Nucleotide-binding</keyword>
<dbReference type="Pfam" id="PF02463">
    <property type="entry name" value="SMC_N"/>
    <property type="match status" value="1"/>
</dbReference>
<evidence type="ECO:0000256" key="7">
    <source>
        <dbReference type="ARBA" id="ARBA00022840"/>
    </source>
</evidence>
<dbReference type="Proteomes" id="UP000006039">
    <property type="component" value="Unassembled WGS sequence"/>
</dbReference>
<dbReference type="FunCoup" id="J3NVC0">
    <property type="interactions" value="785"/>
</dbReference>
<dbReference type="GO" id="GO:0003684">
    <property type="term" value="F:damaged DNA binding"/>
    <property type="evidence" value="ECO:0007669"/>
    <property type="project" value="TreeGrafter"/>
</dbReference>
<dbReference type="SUPFAM" id="SSF52540">
    <property type="entry name" value="P-loop containing nucleoside triphosphate hydrolases"/>
    <property type="match status" value="1"/>
</dbReference>
<evidence type="ECO:0000256" key="13">
    <source>
        <dbReference type="SAM" id="MobiDB-lite"/>
    </source>
</evidence>
<keyword evidence="7" id="KW-0067">ATP-binding</keyword>
<dbReference type="EnsemblFungi" id="EJT75296">
    <property type="protein sequence ID" value="EJT75296"/>
    <property type="gene ID" value="GGTG_05233"/>
</dbReference>
<dbReference type="GO" id="GO:0000724">
    <property type="term" value="P:double-strand break repair via homologous recombination"/>
    <property type="evidence" value="ECO:0007669"/>
    <property type="project" value="TreeGrafter"/>
</dbReference>
<comment type="similarity">
    <text evidence="3">Belongs to the SMC family. SMC6 subfamily.</text>
</comment>
<evidence type="ECO:0000259" key="14">
    <source>
        <dbReference type="Pfam" id="PF02463"/>
    </source>
</evidence>
<dbReference type="EMBL" id="GL385397">
    <property type="protein sequence ID" value="EJT75296.1"/>
    <property type="molecule type" value="Genomic_DNA"/>
</dbReference>
<evidence type="ECO:0000313" key="15">
    <source>
        <dbReference type="EMBL" id="EJT75296.1"/>
    </source>
</evidence>
<evidence type="ECO:0000256" key="4">
    <source>
        <dbReference type="ARBA" id="ARBA00022454"/>
    </source>
</evidence>
<feature type="compositionally biased region" description="Basic and acidic residues" evidence="13">
    <location>
        <begin position="506"/>
        <end position="562"/>
    </location>
</feature>
<keyword evidence="10" id="KW-0234">DNA repair</keyword>
<gene>
    <name evidence="16" type="primary">20345691</name>
    <name evidence="15" type="ORF">GGTG_05233</name>
</gene>
<evidence type="ECO:0000256" key="2">
    <source>
        <dbReference type="ARBA" id="ARBA00004286"/>
    </source>
</evidence>
<feature type="compositionally biased region" description="Acidic residues" evidence="13">
    <location>
        <begin position="79"/>
        <end position="99"/>
    </location>
</feature>